<evidence type="ECO:0000313" key="2">
    <source>
        <dbReference type="Proteomes" id="UP001139207"/>
    </source>
</evidence>
<protein>
    <submittedName>
        <fullName evidence="1">Uncharacterized protein</fullName>
    </submittedName>
</protein>
<organism evidence="1 2">
    <name type="scientific">Corynebacterium kalidii</name>
    <dbReference type="NCBI Taxonomy" id="2931982"/>
    <lineage>
        <taxon>Bacteria</taxon>
        <taxon>Bacillati</taxon>
        <taxon>Actinomycetota</taxon>
        <taxon>Actinomycetes</taxon>
        <taxon>Mycobacteriales</taxon>
        <taxon>Corynebacteriaceae</taxon>
        <taxon>Corynebacterium</taxon>
    </lineage>
</organism>
<gene>
    <name evidence="1" type="ORF">MUN33_06120</name>
</gene>
<reference evidence="1" key="1">
    <citation type="submission" date="2022-04" db="EMBL/GenBank/DDBJ databases">
        <title>Corynebacterium kalidii LD5P10.</title>
        <authorList>
            <person name="Sun J.Q."/>
        </authorList>
    </citation>
    <scope>NUCLEOTIDE SEQUENCE</scope>
    <source>
        <strain evidence="1">LD5P10</strain>
    </source>
</reference>
<dbReference type="Proteomes" id="UP001139207">
    <property type="component" value="Unassembled WGS sequence"/>
</dbReference>
<dbReference type="EMBL" id="JALIEA010000012">
    <property type="protein sequence ID" value="MCJ7858293.1"/>
    <property type="molecule type" value="Genomic_DNA"/>
</dbReference>
<accession>A0A9X1WHH4</accession>
<dbReference type="AlphaFoldDB" id="A0A9X1WHH4"/>
<keyword evidence="2" id="KW-1185">Reference proteome</keyword>
<name>A0A9X1WHH4_9CORY</name>
<proteinExistence type="predicted"/>
<evidence type="ECO:0000313" key="1">
    <source>
        <dbReference type="EMBL" id="MCJ7858293.1"/>
    </source>
</evidence>
<sequence length="77" mass="8412">MNEYQVYEQVRDLMPDSVDRGPAEMDADNGEPLNAILALLACSEVPIPSEVIDRLHEVYPDGGIRKDIDDLIAAAAS</sequence>
<comment type="caution">
    <text evidence="1">The sequence shown here is derived from an EMBL/GenBank/DDBJ whole genome shotgun (WGS) entry which is preliminary data.</text>
</comment>
<dbReference type="RefSeq" id="WP_244804026.1">
    <property type="nucleotide sequence ID" value="NZ_JALIEA010000012.1"/>
</dbReference>